<keyword evidence="3" id="KW-1185">Reference proteome</keyword>
<proteinExistence type="predicted"/>
<dbReference type="PATRIC" id="fig|1116472.3.peg.1519"/>
<evidence type="ECO:0000313" key="3">
    <source>
        <dbReference type="Proteomes" id="UP000017842"/>
    </source>
</evidence>
<dbReference type="EMBL" id="AYLO01000050">
    <property type="protein sequence ID" value="ESS72663.1"/>
    <property type="molecule type" value="Genomic_DNA"/>
</dbReference>
<accession>V5C7G0</accession>
<sequence>MKKSLFCFALFISGSVLAATDHYVLREGKHVHHLKITQNGDEITVSSDVDFEPNADEKGSKACSADISGEAKSTGKDKLTLKKKSEEAATHCVLDIQLSPTGAKIEQSENCTDFVTGICHFESGGKELVKVK</sequence>
<evidence type="ECO:0000313" key="2">
    <source>
        <dbReference type="EMBL" id="ESS72663.1"/>
    </source>
</evidence>
<reference evidence="2 3" key="1">
    <citation type="journal article" date="2013" name="Genome Announc.">
        <title>Draft Genome Sequence of the Methanotrophic Gammaproteobacterium Methyloglobulus morosus DSM 22980 Strain KoM1.</title>
        <authorList>
            <person name="Poehlein A."/>
            <person name="Deutzmann J.S."/>
            <person name="Daniel R."/>
            <person name="Simeonova D.D."/>
        </authorList>
    </citation>
    <scope>NUCLEOTIDE SEQUENCE [LARGE SCALE GENOMIC DNA]</scope>
    <source>
        <strain evidence="2 3">KoM1</strain>
    </source>
</reference>
<dbReference type="eggNOG" id="ENOG5031JZ8">
    <property type="taxonomic scope" value="Bacteria"/>
</dbReference>
<evidence type="ECO:0000256" key="1">
    <source>
        <dbReference type="SAM" id="SignalP"/>
    </source>
</evidence>
<dbReference type="Proteomes" id="UP000017842">
    <property type="component" value="Unassembled WGS sequence"/>
</dbReference>
<gene>
    <name evidence="2" type="ORF">MGMO_52c00170</name>
</gene>
<dbReference type="AlphaFoldDB" id="V5C7G0"/>
<name>V5C7G0_9GAMM</name>
<feature type="chain" id="PRO_5004733679" evidence="1">
    <location>
        <begin position="19"/>
        <end position="132"/>
    </location>
</feature>
<keyword evidence="1" id="KW-0732">Signal</keyword>
<feature type="signal peptide" evidence="1">
    <location>
        <begin position="1"/>
        <end position="18"/>
    </location>
</feature>
<comment type="caution">
    <text evidence="2">The sequence shown here is derived from an EMBL/GenBank/DDBJ whole genome shotgun (WGS) entry which is preliminary data.</text>
</comment>
<dbReference type="RefSeq" id="WP_023494319.1">
    <property type="nucleotide sequence ID" value="NZ_AYLO01000050.1"/>
</dbReference>
<protein>
    <submittedName>
        <fullName evidence="2">Uncharacterized protein</fullName>
    </submittedName>
</protein>
<organism evidence="2 3">
    <name type="scientific">Methyloglobulus morosus KoM1</name>
    <dbReference type="NCBI Taxonomy" id="1116472"/>
    <lineage>
        <taxon>Bacteria</taxon>
        <taxon>Pseudomonadati</taxon>
        <taxon>Pseudomonadota</taxon>
        <taxon>Gammaproteobacteria</taxon>
        <taxon>Methylococcales</taxon>
        <taxon>Methylococcaceae</taxon>
        <taxon>Methyloglobulus</taxon>
    </lineage>
</organism>
<dbReference type="OrthoDB" id="5568817at2"/>